<dbReference type="InterPro" id="IPR002891">
    <property type="entry name" value="APS"/>
</dbReference>
<dbReference type="Proteomes" id="UP000199365">
    <property type="component" value="Unassembled WGS sequence"/>
</dbReference>
<dbReference type="GO" id="GO:0070814">
    <property type="term" value="P:hydrogen sulfide biosynthetic process"/>
    <property type="evidence" value="ECO:0007669"/>
    <property type="project" value="UniProtKB-UniRule"/>
</dbReference>
<comment type="similarity">
    <text evidence="6 7">Belongs to the APS kinase family.</text>
</comment>
<dbReference type="HAMAP" id="MF_00065">
    <property type="entry name" value="Adenylyl_sulf_kinase"/>
    <property type="match status" value="1"/>
</dbReference>
<evidence type="ECO:0000256" key="5">
    <source>
        <dbReference type="ARBA" id="ARBA00022840"/>
    </source>
</evidence>
<dbReference type="GO" id="GO:0004781">
    <property type="term" value="F:sulfate adenylyltransferase (ATP) activity"/>
    <property type="evidence" value="ECO:0007669"/>
    <property type="project" value="TreeGrafter"/>
</dbReference>
<dbReference type="InterPro" id="IPR059117">
    <property type="entry name" value="APS_kinase_dom"/>
</dbReference>
<dbReference type="PANTHER" id="PTHR42700">
    <property type="entry name" value="SULFATE ADENYLYLTRANSFERASE"/>
    <property type="match status" value="1"/>
</dbReference>
<sequence length="222" mass="24132">MSQKSQENLSMKEPPQFVQRFHGKIAVQDRIRMFDQMPATIWLTGLSGAGKSTLAFALEEQLIALGHACYVLDGDNIRHGLASDLGFEPDDRRENIRRVAHVAQLMNDAGLIVISALISPLREDRAMARAIIGADKFVETYVSASLATCASRDPKGLYAKARSGEISSFTGVSAPYEAPIDPDLHVDTGTLSPAQSVAQIFHYLREKCLGRSSHRTAHAAGA</sequence>
<dbReference type="SUPFAM" id="SSF52540">
    <property type="entry name" value="P-loop containing nucleoside triphosphate hydrolases"/>
    <property type="match status" value="1"/>
</dbReference>
<feature type="active site" description="Phosphoserine intermediate" evidence="6">
    <location>
        <position position="119"/>
    </location>
</feature>
<evidence type="ECO:0000256" key="3">
    <source>
        <dbReference type="ARBA" id="ARBA00022679"/>
    </source>
</evidence>
<dbReference type="EC" id="2.7.1.25" evidence="2 6"/>
<dbReference type="GO" id="GO:0019379">
    <property type="term" value="P:sulfate assimilation, phosphoadenylyl sulfate reduction by phosphoadenylyl-sulfate reductase (thioredoxin)"/>
    <property type="evidence" value="ECO:0007669"/>
    <property type="project" value="TreeGrafter"/>
</dbReference>
<dbReference type="Gene3D" id="3.40.50.300">
    <property type="entry name" value="P-loop containing nucleotide triphosphate hydrolases"/>
    <property type="match status" value="1"/>
</dbReference>
<evidence type="ECO:0000256" key="4">
    <source>
        <dbReference type="ARBA" id="ARBA00022741"/>
    </source>
</evidence>
<dbReference type="GO" id="GO:0005737">
    <property type="term" value="C:cytoplasm"/>
    <property type="evidence" value="ECO:0007669"/>
    <property type="project" value="TreeGrafter"/>
</dbReference>
<reference evidence="10" key="1">
    <citation type="submission" date="2016-10" db="EMBL/GenBank/DDBJ databases">
        <authorList>
            <person name="Varghese N."/>
            <person name="Submissions S."/>
        </authorList>
    </citation>
    <scope>NUCLEOTIDE SEQUENCE [LARGE SCALE GENOMIC DNA]</scope>
    <source>
        <strain evidence="10">DUS833</strain>
    </source>
</reference>
<dbReference type="GO" id="GO:0010134">
    <property type="term" value="P:sulfate assimilation via adenylyl sulfate reduction"/>
    <property type="evidence" value="ECO:0007669"/>
    <property type="project" value="TreeGrafter"/>
</dbReference>
<comment type="pathway">
    <text evidence="6 7">Sulfur metabolism; hydrogen sulfide biosynthesis; sulfite from sulfate: step 2/3.</text>
</comment>
<comment type="function">
    <text evidence="6 7">Catalyzes the synthesis of activated sulfate.</text>
</comment>
<keyword evidence="10" id="KW-1185">Reference proteome</keyword>
<dbReference type="NCBIfam" id="NF003013">
    <property type="entry name" value="PRK03846.1"/>
    <property type="match status" value="1"/>
</dbReference>
<feature type="domain" description="APS kinase" evidence="8">
    <location>
        <begin position="38"/>
        <end position="187"/>
    </location>
</feature>
<dbReference type="Pfam" id="PF01583">
    <property type="entry name" value="APS_kinase"/>
    <property type="match status" value="1"/>
</dbReference>
<dbReference type="STRING" id="157910.SAMN05445850_2210"/>
<organism evidence="9 10">
    <name type="scientific">Paraburkholderia tuberum</name>
    <dbReference type="NCBI Taxonomy" id="157910"/>
    <lineage>
        <taxon>Bacteria</taxon>
        <taxon>Pseudomonadati</taxon>
        <taxon>Pseudomonadota</taxon>
        <taxon>Betaproteobacteria</taxon>
        <taxon>Burkholderiales</taxon>
        <taxon>Burkholderiaceae</taxon>
        <taxon>Paraburkholderia</taxon>
    </lineage>
</organism>
<evidence type="ECO:0000256" key="7">
    <source>
        <dbReference type="RuleBase" id="RU004347"/>
    </source>
</evidence>
<keyword evidence="6 7" id="KW-0418">Kinase</keyword>
<dbReference type="AlphaFoldDB" id="A0A1H1F0Y1"/>
<dbReference type="PANTHER" id="PTHR42700:SF1">
    <property type="entry name" value="SULFATE ADENYLYLTRANSFERASE"/>
    <property type="match status" value="1"/>
</dbReference>
<proteinExistence type="inferred from homology"/>
<evidence type="ECO:0000256" key="6">
    <source>
        <dbReference type="HAMAP-Rule" id="MF_00065"/>
    </source>
</evidence>
<dbReference type="GO" id="GO:0005524">
    <property type="term" value="F:ATP binding"/>
    <property type="evidence" value="ECO:0007669"/>
    <property type="project" value="UniProtKB-UniRule"/>
</dbReference>
<dbReference type="InterPro" id="IPR027417">
    <property type="entry name" value="P-loop_NTPase"/>
</dbReference>
<keyword evidence="5 6" id="KW-0067">ATP-binding</keyword>
<dbReference type="NCBIfam" id="TIGR00455">
    <property type="entry name" value="apsK"/>
    <property type="match status" value="1"/>
</dbReference>
<dbReference type="EMBL" id="FNKX01000001">
    <property type="protein sequence ID" value="SDQ94449.1"/>
    <property type="molecule type" value="Genomic_DNA"/>
</dbReference>
<keyword evidence="3 6" id="KW-0808">Transferase</keyword>
<name>A0A1H1F0Y1_9BURK</name>
<evidence type="ECO:0000256" key="1">
    <source>
        <dbReference type="ARBA" id="ARBA00001823"/>
    </source>
</evidence>
<comment type="catalytic activity">
    <reaction evidence="1 6 7">
        <text>adenosine 5'-phosphosulfate + ATP = 3'-phosphoadenylyl sulfate + ADP + H(+)</text>
        <dbReference type="Rhea" id="RHEA:24152"/>
        <dbReference type="ChEBI" id="CHEBI:15378"/>
        <dbReference type="ChEBI" id="CHEBI:30616"/>
        <dbReference type="ChEBI" id="CHEBI:58243"/>
        <dbReference type="ChEBI" id="CHEBI:58339"/>
        <dbReference type="ChEBI" id="CHEBI:456216"/>
        <dbReference type="EC" id="2.7.1.25"/>
    </reaction>
</comment>
<gene>
    <name evidence="6" type="primary">cysC</name>
    <name evidence="9" type="ORF">SAMN05445850_2210</name>
</gene>
<protein>
    <recommendedName>
        <fullName evidence="2 6">Adenylyl-sulfate kinase</fullName>
        <ecNumber evidence="2 6">2.7.1.25</ecNumber>
    </recommendedName>
    <alternativeName>
        <fullName evidence="6">APS kinase</fullName>
    </alternativeName>
    <alternativeName>
        <fullName evidence="6">ATP adenosine-5'-phosphosulfate 3'-phosphotransferase</fullName>
    </alternativeName>
    <alternativeName>
        <fullName evidence="6">Adenosine-5'-phosphosulfate kinase</fullName>
    </alternativeName>
</protein>
<feature type="binding site" evidence="6">
    <location>
        <begin position="45"/>
        <end position="52"/>
    </location>
    <ligand>
        <name>ATP</name>
        <dbReference type="ChEBI" id="CHEBI:30616"/>
    </ligand>
</feature>
<dbReference type="CDD" id="cd02027">
    <property type="entry name" value="APSK"/>
    <property type="match status" value="1"/>
</dbReference>
<dbReference type="GO" id="GO:0004020">
    <property type="term" value="F:adenylylsulfate kinase activity"/>
    <property type="evidence" value="ECO:0007669"/>
    <property type="project" value="UniProtKB-UniRule"/>
</dbReference>
<evidence type="ECO:0000313" key="9">
    <source>
        <dbReference type="EMBL" id="SDQ94449.1"/>
    </source>
</evidence>
<dbReference type="UniPathway" id="UPA00140">
    <property type="reaction ID" value="UER00205"/>
</dbReference>
<evidence type="ECO:0000313" key="10">
    <source>
        <dbReference type="Proteomes" id="UP000199365"/>
    </source>
</evidence>
<accession>A0A1H1F0Y1</accession>
<keyword evidence="4 6" id="KW-0547">Nucleotide-binding</keyword>
<keyword evidence="6" id="KW-0597">Phosphoprotein</keyword>
<dbReference type="InterPro" id="IPR050512">
    <property type="entry name" value="Sulf_AdTrans/APS_kinase"/>
</dbReference>
<evidence type="ECO:0000259" key="8">
    <source>
        <dbReference type="Pfam" id="PF01583"/>
    </source>
</evidence>
<evidence type="ECO:0000256" key="2">
    <source>
        <dbReference type="ARBA" id="ARBA00012121"/>
    </source>
</evidence>